<dbReference type="Pfam" id="PF01575">
    <property type="entry name" value="MaoC_dehydratas"/>
    <property type="match status" value="1"/>
</dbReference>
<keyword evidence="2" id="KW-0596">Phosphopantetheine</keyword>
<dbReference type="GO" id="GO:0004312">
    <property type="term" value="F:fatty acid synthase activity"/>
    <property type="evidence" value="ECO:0007669"/>
    <property type="project" value="InterPro"/>
</dbReference>
<dbReference type="SUPFAM" id="SSF52151">
    <property type="entry name" value="FabD/lysophospholipase-like"/>
    <property type="match status" value="2"/>
</dbReference>
<dbReference type="SUPFAM" id="SSF51735">
    <property type="entry name" value="NAD(P)-binding Rossmann-fold domains"/>
    <property type="match status" value="1"/>
</dbReference>
<dbReference type="InterPro" id="IPR003965">
    <property type="entry name" value="Fatty_acid_synthase"/>
</dbReference>
<sequence>MSAGALQGEARGGRDSTGNRPHRHTKRRRDDRDDEHDREIYKVTIHEHDRLSTGDGSWRGGASGTTTHALVDRLNAGEPYAVAFGGQGSAWLETLEELVTSAGIESELATLAGEAELLLEPVADELVVVRPIGFEPLRWVRALAAEEPVPSAKQLTSAAVSVPGVLLTQIAATRALARQGMDLAAAPPVAVAGHSQGVLAVEALRAGGAKDVQLLALAQLIGAAGTLVARRRGISVLGDRPPMVSVTNAEPERIYELLEEFAQDVRTVLPPVLSIRNGRRSVVITGTPEQLSRFELYCEQIADAEAADRKNKNRGGAVFAPVFDPVQVEVGFHTPRLADGIDIVGRWAAAVGLDVELARALTDAILVQQVDWVEEVTALHDAGVRWILDLGPGDILTRLTAPVIRGLGIGIVPAATRGGQRNLFTVGAVPEVAKPWSSYAPSVVTLPNGSVKLSTKFTRLTGRSPILLAGMTPTTVDAKIVAAAANAGHWAELAGGGQVTEAIFDKRVAELETLLEPGRAIQFNSLFLDPYLWKLQLGGKRLVQRARQSGAPIDGVVVSAGIPELEEAVDLIDELNTVGIAHVCFKPGTVEQIRSVIRIAAEVPTKPVIVHIEGGRAGGHHSWEDLDDLLLSTYSELRGRANITVCVGGGIGTPERAAEYLSGRWSAAYGYPLMPIDGILVGTAAMACLEATTSPAVKQLLVDTVGTDHWVGAGKAVNGMASGRSQLGADIHEIDNAASRCGRLLDEVAGDAEAVAARREEIIAAMAVTAKPYFGDVGEMTYLQWLQRFVELSVGDGDTTADTKTDDSPWLDITWRDRFAEMLQRAEARLNAKDTGPIETLFDASTADGEWLLENPSQALEALQARYPDAGSVLLHPADVPFFVQLCKTLGKPVNFVPVIDKDVRRWWRSDSLWQAHDARYTADQVCIIPGTQAVAGIDRVDEPVGDLLDRFEQAAVDEVLASGAQPEPVAARLRVRTDATGPLAIVLDSPDVLWAGRTATNPVHRIAAPSEWLVHDNRSATNHSTGARLEVTADNRVVLSVPLSGTWIDIAFSLPATVIDGGMPVVRTEDAATAMRAVLAIAAGVDGPDALPPVAGGSTTVTVGWDPERVADHTGVTATFGSPLAPTLSIVPDALVGRCWPAVFAAIGGAATDSGFPVVEGLLSLVHLDHAARLLKPLPKEPTQLTVTATASVATDTEVGRVVPVTVNVTDANGMILAVLEERFAIRGRTGAKALTDPVRAGGAVSENATDTPRRRRRDVTIGAPVDMRPFAVVSGDHNPIHTDQAAALLAGLESPIVHGMWLSAAAQHVVTATDGKPAPPAKLIGWTARFLGMVKPGDDIDFRVDRVGIDLGAEVLEVTAKIGTDLVMSATARLAAPKTVYAFPGQGIQHKGMGMEVRARSKAARKVWDTADKFTRDTLGFSVLHVVRDNPTSLIASGVHYQHPEGVLYLTQFTQVAMATVAAAQVAEMREQGAFVEGAIACGHSVGEYTALACVSGVYPLEALLEVVFHRGSKMHDIVPRDEMGRSNYRLAAIRPSQIDLPDADVTEFVAEIAERTGEFLQIVNFNLRGSQYAIAGTVRGLEALEEEVERRREISGGKRSFILVPGIDVPFHSDVLRVGVDDFRRALERVMPADADPALLIGRYIPNLVPRPFTLDRDFVQEIRDLVPAEPLDEILADYDTWRNEKPHELCRKIVIELLAWQFASPVRWIETQDLLFIEEAAGGLGVERFVEIGVKSAPTVAGLASNTLKLPEYAHSTVEVLNSERDAAVLFASDEDPATDDSDDEPAATGEAPAEAVAVEAAPAAAPAAAPSGGPRPDDIGFDAGDATLALIALSAKMRIDQIEPLDSIESITDGASSRRNQLLVDLGSELNLGAIDGAAEADLAALKGQVAKLARTYKPFGPVLSDAINDQLRTILGPSGKRPAVIAERVKKTWELGDGWAKHVTAELALGTREGSSVRGGALGGLHEGALADAAAVDKAIDAAVTSVAARKGIAVSLPSAGGAGGGVVDSAALTEFAETVTGRDGVLASAARMVLGQLGLDTPVTAAPVASDAELIDLVTAELGSDWPRLVAPAFDAKKAVLLDDRWASAREDLVKLWLADEGDIDADWLTLSERFEGAGNVVATQANWWQGRALASGRNIHASLFGRIAAGAENPDKGHYSDEVAVVTGASKGSIAASVVAGLLDGGATVIATTSKLDDDRLAFYKALYRDHARYGASLWVVPANMASYSDIDALASWVGSEQTESLGPQSIHLKDALTPTLLFPFAAPRVAGDLSEAGSRSEMEMKVLLWAVQRLIGGLSSIGAERDIASRLHVVLPGSPNRGMFGGDGAYGESKSALDAVVNRWSAETSWAQRVSFAHALIGWTKGTGLMGHNDAIVGAVEEAGVTTYSTEEMAAMLLDLCSVEAKVASANAPLKVDLTGGLGDVKLDMAELAAKAREEMTADAAGSDDEPTSGTIAALPSPPRGYVANTPPAWADLDVDPADLVVIVGGAELGPYGSSRTRFEMEVDNELSAAGVLELAWTTGLIGWEDDPKPGWYDTATGELVDEAELVERYHDAVVERCGIREFVDDGAIDPDHSSPLMVSVFLDKDFSFVVSSEADARAFVEFDPEHTVARPVPDSGDWEVIRKAGTEIRVPRKTKLSRTVGAQIPTGFDPTVWGISPDMASSIDRVALWNIVATVDAFLSSGFTPNELMRWVHPSLVASTQGTGMGGMTSMQTMYHGNLMGKAKPNDILQEVLPNVVAAHVIQSYVGSYGSMIHPVGACATAAVSVEEGMDKIRLGKAELVITGGFDDMTLEAVIGFGDMAATAETATMRAKGISDSKFSRANDRRRLGFLEAQGGGTILLARGDLALKMGLPVLAVVGYAQSFGDGVHTSIPAPGLGALGAGRGGKDSQLARSLAKLGVGADDIAVISKHDTSTLANDPNETELHERLADSMGRAPGAPLFIVSQKSLTGHAKGGAAVFQMMGLCQILRDGVIPPNRSLDCVDDELASSGHFVWPRETLRLGDKFPLKAGLVTSLGFGHVSGLVALVHPQAFLASLSEQERADYTKRAHERVLAGQRRLASAIAGGRPMYEKPADRRFNHDEPEKRQEAAMLLDPASRLGDDDAYVR</sequence>
<feature type="compositionally biased region" description="Low complexity" evidence="8">
    <location>
        <begin position="1791"/>
        <end position="1815"/>
    </location>
</feature>
<evidence type="ECO:0000313" key="11">
    <source>
        <dbReference type="Proteomes" id="UP000467327"/>
    </source>
</evidence>
<dbReference type="SUPFAM" id="SSF51412">
    <property type="entry name" value="Inosine monophosphate dehydrogenase (IMPDH)"/>
    <property type="match status" value="1"/>
</dbReference>
<dbReference type="Gene3D" id="1.20.930.70">
    <property type="match status" value="1"/>
</dbReference>
<feature type="region of interest" description="Disordered" evidence="8">
    <location>
        <begin position="2448"/>
        <end position="2471"/>
    </location>
</feature>
<dbReference type="Pfam" id="PF18094">
    <property type="entry name" value="DNA_pol_B_N"/>
    <property type="match status" value="1"/>
</dbReference>
<dbReference type="InterPro" id="IPR014030">
    <property type="entry name" value="Ketoacyl_synth_N"/>
</dbReference>
<dbReference type="Proteomes" id="UP000467327">
    <property type="component" value="Chromosome"/>
</dbReference>
<feature type="region of interest" description="Disordered" evidence="8">
    <location>
        <begin position="3079"/>
        <end position="3122"/>
    </location>
</feature>
<dbReference type="SUPFAM" id="SSF53901">
    <property type="entry name" value="Thiolase-like"/>
    <property type="match status" value="2"/>
</dbReference>
<dbReference type="InterPro" id="IPR013785">
    <property type="entry name" value="Aldolase_TIM"/>
</dbReference>
<dbReference type="InterPro" id="IPR018201">
    <property type="entry name" value="Ketoacyl_synth_AS"/>
</dbReference>
<dbReference type="PRINTS" id="PR01483">
    <property type="entry name" value="FASYNTHASE"/>
</dbReference>
<evidence type="ECO:0000256" key="2">
    <source>
        <dbReference type="ARBA" id="ARBA00022450"/>
    </source>
</evidence>
<dbReference type="InterPro" id="IPR013565">
    <property type="entry name" value="Fas1/AflB-like_central"/>
</dbReference>
<dbReference type="InterPro" id="IPR036291">
    <property type="entry name" value="NAD(P)-bd_dom_sf"/>
</dbReference>
<dbReference type="Gene3D" id="3.20.20.70">
    <property type="entry name" value="Aldolase class I"/>
    <property type="match status" value="1"/>
</dbReference>
<evidence type="ECO:0000259" key="9">
    <source>
        <dbReference type="PROSITE" id="PS52004"/>
    </source>
</evidence>
<dbReference type="Pfam" id="PF02801">
    <property type="entry name" value="Ketoacyl-synt_C"/>
    <property type="match status" value="1"/>
</dbReference>
<dbReference type="InterPro" id="IPR014043">
    <property type="entry name" value="Acyl_transferase_dom"/>
</dbReference>
<dbReference type="InterPro" id="IPR055118">
    <property type="entry name" value="FAS-like_AT_central"/>
</dbReference>
<dbReference type="Pfam" id="PF00109">
    <property type="entry name" value="ketoacyl-synt"/>
    <property type="match status" value="1"/>
</dbReference>
<evidence type="ECO:0000256" key="3">
    <source>
        <dbReference type="ARBA" id="ARBA00022553"/>
    </source>
</evidence>
<evidence type="ECO:0000256" key="8">
    <source>
        <dbReference type="SAM" id="MobiDB-lite"/>
    </source>
</evidence>
<keyword evidence="11" id="KW-1185">Reference proteome</keyword>
<keyword evidence="7" id="KW-0560">Oxidoreductase</keyword>
<evidence type="ECO:0000256" key="1">
    <source>
        <dbReference type="ARBA" id="ARBA00005254"/>
    </source>
</evidence>
<dbReference type="InterPro" id="IPR001227">
    <property type="entry name" value="Ac_transferase_dom_sf"/>
</dbReference>
<organism evidence="10 11">
    <name type="scientific">Mycolicibacterium aichiense</name>
    <dbReference type="NCBI Taxonomy" id="1799"/>
    <lineage>
        <taxon>Bacteria</taxon>
        <taxon>Bacillati</taxon>
        <taxon>Actinomycetota</taxon>
        <taxon>Actinomycetes</taxon>
        <taxon>Mycobacteriales</taxon>
        <taxon>Mycobacteriaceae</taxon>
        <taxon>Mycolicibacterium</taxon>
    </lineage>
</organism>
<dbReference type="InterPro" id="IPR050830">
    <property type="entry name" value="Fungal_FAS"/>
</dbReference>
<dbReference type="GO" id="GO:0005835">
    <property type="term" value="C:fatty acid synthase complex"/>
    <property type="evidence" value="ECO:0007669"/>
    <property type="project" value="InterPro"/>
</dbReference>
<dbReference type="KEGG" id="maic:MAIC_37410"/>
<dbReference type="SUPFAM" id="SSF54637">
    <property type="entry name" value="Thioesterase/thiol ester dehydrase-isomerase"/>
    <property type="match status" value="1"/>
</dbReference>
<dbReference type="InterPro" id="IPR029069">
    <property type="entry name" value="HotDog_dom_sf"/>
</dbReference>
<dbReference type="EMBL" id="AP022561">
    <property type="protein sequence ID" value="BBX08938.1"/>
    <property type="molecule type" value="Genomic_DNA"/>
</dbReference>
<dbReference type="GO" id="GO:0004318">
    <property type="term" value="F:enoyl-[acyl-carrier-protein] reductase (NADH) activity"/>
    <property type="evidence" value="ECO:0007669"/>
    <property type="project" value="InterPro"/>
</dbReference>
<feature type="domain" description="Ketosynthase family 3 (KS3)" evidence="9">
    <location>
        <begin position="2588"/>
        <end position="3043"/>
    </location>
</feature>
<dbReference type="PROSITE" id="PS00606">
    <property type="entry name" value="KS3_1"/>
    <property type="match status" value="1"/>
</dbReference>
<dbReference type="FunFam" id="3.40.366.10:FF:000009">
    <property type="entry name" value="Fatty acid synthase Fas"/>
    <property type="match status" value="1"/>
</dbReference>
<dbReference type="Gene3D" id="3.90.25.70">
    <property type="match status" value="1"/>
</dbReference>
<evidence type="ECO:0000256" key="7">
    <source>
        <dbReference type="ARBA" id="ARBA00023002"/>
    </source>
</evidence>
<dbReference type="CDD" id="cd08950">
    <property type="entry name" value="KR_fFAS_SDR_c_like"/>
    <property type="match status" value="1"/>
</dbReference>
<protein>
    <submittedName>
        <fullName evidence="10">Type I polyketide synthase</fullName>
    </submittedName>
</protein>
<dbReference type="InterPro" id="IPR014031">
    <property type="entry name" value="Ketoacyl_synth_C"/>
</dbReference>
<evidence type="ECO:0000256" key="5">
    <source>
        <dbReference type="ARBA" id="ARBA00022801"/>
    </source>
</evidence>
<feature type="compositionally biased region" description="Acidic residues" evidence="8">
    <location>
        <begin position="1778"/>
        <end position="1790"/>
    </location>
</feature>
<dbReference type="InterPro" id="IPR020841">
    <property type="entry name" value="PKS_Beta-ketoAc_synthase_dom"/>
</dbReference>
<dbReference type="Pfam" id="PF00698">
    <property type="entry name" value="Acyl_transf_1"/>
    <property type="match status" value="1"/>
</dbReference>
<dbReference type="Gene3D" id="3.40.366.10">
    <property type="entry name" value="Malonyl-Coenzyme A Acyl Carrier Protein, domain 2"/>
    <property type="match status" value="3"/>
</dbReference>
<dbReference type="InterPro" id="IPR016035">
    <property type="entry name" value="Acyl_Trfase/lysoPLipase"/>
</dbReference>
<dbReference type="PANTHER" id="PTHR10982:SF21">
    <property type="entry name" value="FATTY ACID SYNTHASE SUBUNIT BETA"/>
    <property type="match status" value="1"/>
</dbReference>
<dbReference type="Gene3D" id="3.40.50.720">
    <property type="entry name" value="NAD(P)-binding Rossmann-like Domain"/>
    <property type="match status" value="1"/>
</dbReference>
<evidence type="ECO:0000256" key="6">
    <source>
        <dbReference type="ARBA" id="ARBA00022857"/>
    </source>
</evidence>
<evidence type="ECO:0000256" key="4">
    <source>
        <dbReference type="ARBA" id="ARBA00022679"/>
    </source>
</evidence>
<proteinExistence type="inferred from homology"/>
<keyword evidence="4" id="KW-0808">Transferase</keyword>
<dbReference type="GO" id="GO:0004315">
    <property type="term" value="F:3-oxoacyl-[acyl-carrier-protein] synthase activity"/>
    <property type="evidence" value="ECO:0007669"/>
    <property type="project" value="InterPro"/>
</dbReference>
<feature type="region of interest" description="Disordered" evidence="8">
    <location>
        <begin position="1"/>
        <end position="37"/>
    </location>
</feature>
<dbReference type="Pfam" id="PF08354">
    <property type="entry name" value="Fas1-AflB-like_hel"/>
    <property type="match status" value="1"/>
</dbReference>
<gene>
    <name evidence="10" type="ORF">MAIC_37410</name>
</gene>
<dbReference type="Gene3D" id="3.40.47.10">
    <property type="match status" value="1"/>
</dbReference>
<dbReference type="CDD" id="cd00828">
    <property type="entry name" value="elong_cond_enzymes"/>
    <property type="match status" value="1"/>
</dbReference>
<comment type="similarity">
    <text evidence="1">Belongs to the enoyl-CoA hydratase/isomerase family.</text>
</comment>
<feature type="compositionally biased region" description="Basic and acidic residues" evidence="8">
    <location>
        <begin position="28"/>
        <end position="37"/>
    </location>
</feature>
<dbReference type="Gene3D" id="3.30.70.3320">
    <property type="match status" value="1"/>
</dbReference>
<keyword evidence="3" id="KW-0597">Phosphoprotein</keyword>
<dbReference type="SMART" id="SM00825">
    <property type="entry name" value="PKS_KS"/>
    <property type="match status" value="1"/>
</dbReference>
<dbReference type="InterPro" id="IPR002539">
    <property type="entry name" value="MaoC-like_dom"/>
</dbReference>
<accession>A0AAD1HNW2</accession>
<feature type="region of interest" description="Disordered" evidence="8">
    <location>
        <begin position="1778"/>
        <end position="1825"/>
    </location>
</feature>
<dbReference type="Gene3D" id="3.10.129.10">
    <property type="entry name" value="Hotdog Thioesterase"/>
    <property type="match status" value="1"/>
</dbReference>
<dbReference type="PANTHER" id="PTHR10982">
    <property type="entry name" value="MALONYL COA-ACYL CARRIER PROTEIN TRANSACYLASE"/>
    <property type="match status" value="1"/>
</dbReference>
<dbReference type="PROSITE" id="PS52004">
    <property type="entry name" value="KS3_2"/>
    <property type="match status" value="1"/>
</dbReference>
<evidence type="ECO:0000313" key="10">
    <source>
        <dbReference type="EMBL" id="BBX08938.1"/>
    </source>
</evidence>
<reference evidence="10 11" key="1">
    <citation type="journal article" date="2019" name="Emerg. Microbes Infect.">
        <title>Comprehensive subspecies identification of 175 nontuberculous mycobacteria species based on 7547 genomic profiles.</title>
        <authorList>
            <person name="Matsumoto Y."/>
            <person name="Kinjo T."/>
            <person name="Motooka D."/>
            <person name="Nabeya D."/>
            <person name="Jung N."/>
            <person name="Uechi K."/>
            <person name="Horii T."/>
            <person name="Iida T."/>
            <person name="Fujita J."/>
            <person name="Nakamura S."/>
        </authorList>
    </citation>
    <scope>NUCLEOTIDE SEQUENCE [LARGE SCALE GENOMIC DNA]</scope>
    <source>
        <strain evidence="10 11">JCM 6376</strain>
    </source>
</reference>
<dbReference type="SMART" id="SM00827">
    <property type="entry name" value="PKS_AT"/>
    <property type="match status" value="1"/>
</dbReference>
<dbReference type="GO" id="GO:0006633">
    <property type="term" value="P:fatty acid biosynthetic process"/>
    <property type="evidence" value="ECO:0007669"/>
    <property type="project" value="InterPro"/>
</dbReference>
<dbReference type="Pfam" id="PF22690">
    <property type="entry name" value="FAS_AT_central"/>
    <property type="match status" value="1"/>
</dbReference>
<dbReference type="GO" id="GO:0016787">
    <property type="term" value="F:hydrolase activity"/>
    <property type="evidence" value="ECO:0007669"/>
    <property type="project" value="UniProtKB-KW"/>
</dbReference>
<dbReference type="InterPro" id="IPR016039">
    <property type="entry name" value="Thiolase-like"/>
</dbReference>
<feature type="compositionally biased region" description="Basic and acidic residues" evidence="8">
    <location>
        <begin position="3084"/>
        <end position="3103"/>
    </location>
</feature>
<keyword evidence="6" id="KW-0521">NADP</keyword>
<dbReference type="InterPro" id="IPR047224">
    <property type="entry name" value="FAS_alpha_su_C"/>
</dbReference>
<keyword evidence="5" id="KW-0378">Hydrolase</keyword>
<name>A0AAD1HNW2_9MYCO</name>